<proteinExistence type="predicted"/>
<evidence type="ECO:0000313" key="2">
    <source>
        <dbReference type="Proteomes" id="UP000191931"/>
    </source>
</evidence>
<sequence length="45" mass="4903">MIQTVFNPGNLDSDSFDKAYKIIGVPLVPGDICEVDDTMISVMRG</sequence>
<reference evidence="1 2" key="1">
    <citation type="submission" date="2017-03" db="EMBL/GenBank/DDBJ databases">
        <authorList>
            <person name="Afonso C.L."/>
            <person name="Miller P.J."/>
            <person name="Scott M.A."/>
            <person name="Spackman E."/>
            <person name="Goraichik I."/>
            <person name="Dimitrov K.M."/>
            <person name="Suarez D.L."/>
            <person name="Swayne D.E."/>
        </authorList>
    </citation>
    <scope>NUCLEOTIDE SEQUENCE [LARGE SCALE GENOMIC DNA]</scope>
    <source>
        <strain evidence="1">PRJEB14757</strain>
    </source>
</reference>
<name>A0A1W1HKK6_9BACT</name>
<dbReference type="Proteomes" id="UP000191931">
    <property type="component" value="Unassembled WGS sequence"/>
</dbReference>
<evidence type="ECO:0000313" key="1">
    <source>
        <dbReference type="EMBL" id="SLM33047.1"/>
    </source>
</evidence>
<protein>
    <submittedName>
        <fullName evidence="1">Uncharacterized protein</fullName>
    </submittedName>
</protein>
<gene>
    <name evidence="1" type="ORF">MTBBW1_850035</name>
</gene>
<dbReference type="STRING" id="1246637.MTBBW1_850035"/>
<organism evidence="1 2">
    <name type="scientific">Desulfamplus magnetovallimortis</name>
    <dbReference type="NCBI Taxonomy" id="1246637"/>
    <lineage>
        <taxon>Bacteria</taxon>
        <taxon>Pseudomonadati</taxon>
        <taxon>Thermodesulfobacteriota</taxon>
        <taxon>Desulfobacteria</taxon>
        <taxon>Desulfobacterales</taxon>
        <taxon>Desulfobacteraceae</taxon>
        <taxon>Desulfamplus</taxon>
    </lineage>
</organism>
<accession>A0A1W1HKK6</accession>
<dbReference type="AlphaFoldDB" id="A0A1W1HKK6"/>
<keyword evidence="2" id="KW-1185">Reference proteome</keyword>
<dbReference type="EMBL" id="FWEV01000331">
    <property type="protein sequence ID" value="SLM33047.1"/>
    <property type="molecule type" value="Genomic_DNA"/>
</dbReference>